<evidence type="ECO:0000256" key="1">
    <source>
        <dbReference type="SAM" id="MobiDB-lite"/>
    </source>
</evidence>
<feature type="compositionally biased region" description="Polar residues" evidence="1">
    <location>
        <begin position="152"/>
        <end position="165"/>
    </location>
</feature>
<name>A0A224YG82_9ACAR</name>
<feature type="region of interest" description="Disordered" evidence="1">
    <location>
        <begin position="1"/>
        <end position="87"/>
    </location>
</feature>
<organism evidence="2">
    <name type="scientific">Rhipicephalus zambeziensis</name>
    <dbReference type="NCBI Taxonomy" id="60191"/>
    <lineage>
        <taxon>Eukaryota</taxon>
        <taxon>Metazoa</taxon>
        <taxon>Ecdysozoa</taxon>
        <taxon>Arthropoda</taxon>
        <taxon>Chelicerata</taxon>
        <taxon>Arachnida</taxon>
        <taxon>Acari</taxon>
        <taxon>Parasitiformes</taxon>
        <taxon>Ixodida</taxon>
        <taxon>Ixodoidea</taxon>
        <taxon>Ixodidae</taxon>
        <taxon>Rhipicephalinae</taxon>
        <taxon>Rhipicephalus</taxon>
        <taxon>Rhipicephalus</taxon>
    </lineage>
</organism>
<proteinExistence type="predicted"/>
<evidence type="ECO:0000313" key="2">
    <source>
        <dbReference type="EMBL" id="MAA12770.1"/>
    </source>
</evidence>
<feature type="compositionally biased region" description="Basic and acidic residues" evidence="1">
    <location>
        <begin position="171"/>
        <end position="184"/>
    </location>
</feature>
<dbReference type="EMBL" id="GFPF01001624">
    <property type="protein sequence ID" value="MAA12770.1"/>
    <property type="molecule type" value="Transcribed_RNA"/>
</dbReference>
<dbReference type="AlphaFoldDB" id="A0A224YG82"/>
<protein>
    <submittedName>
        <fullName evidence="2">Uncharacterized protein</fullName>
    </submittedName>
</protein>
<feature type="region of interest" description="Disordered" evidence="1">
    <location>
        <begin position="103"/>
        <end position="249"/>
    </location>
</feature>
<feature type="compositionally biased region" description="Basic residues" evidence="1">
    <location>
        <begin position="1"/>
        <end position="13"/>
    </location>
</feature>
<accession>A0A224YG82</accession>
<reference evidence="2" key="1">
    <citation type="journal article" date="2017" name="Parasit. Vectors">
        <title>Sialotranscriptomics of Rhipicephalus zambeziensis reveals intricate expression profiles of secretory proteins and suggests tight temporal transcriptional regulation during blood-feeding.</title>
        <authorList>
            <person name="de Castro M.H."/>
            <person name="de Klerk D."/>
            <person name="Pienaar R."/>
            <person name="Rees D.J.G."/>
            <person name="Mans B.J."/>
        </authorList>
    </citation>
    <scope>NUCLEOTIDE SEQUENCE</scope>
    <source>
        <tissue evidence="2">Salivary glands</tissue>
    </source>
</reference>
<sequence>MAWQQSRRHRRYSSRFEDVDASTQPSFRQARSGGGDGDFPEWQDLRQKLNFMRSHRQDLSQRKPEDAHDTQPNSSKHTDTDVTRGSEIAAAIEIECACSVNVEENEQDEGTPRETVQQISPDEVHSRGTAGKKRHSSVRHQPQQMHHEYALTTDNPKSIRAQSFCFSEEQETPKTDAAVAEKHCPFKSQGDYKYAVRNTEEENVLEQSNVDEEQHNVVPETRNDDRVTHSKRPRSPSPNPVDQDRTPLQCRDNSEYSYAAMQPHIDTEVTGLNKEGLEELKNVPTTRGKNCQRWRGSGGSDAENMDHQYQHCLSPRRRTRAQAMASMSADADSDDSEHNAKRSKLQCLEEGHRPDHSCAGLQTIDCQLSSEAPPEDQRKMQDLMERFQGIMKVSLTPTASAECRE</sequence>
<feature type="compositionally biased region" description="Basic and acidic residues" evidence="1">
    <location>
        <begin position="55"/>
        <end position="69"/>
    </location>
</feature>